<dbReference type="Proteomes" id="UP001497382">
    <property type="component" value="Unassembled WGS sequence"/>
</dbReference>
<dbReference type="PANTHER" id="PTHR11893:SF36">
    <property type="entry name" value="INNEXIN-5"/>
    <property type="match status" value="1"/>
</dbReference>
<accession>A0AAV2BJR1</accession>
<sequence length="337" mass="39360">MSCTNKGNQSGIQNGGDGEEQNGMERAWGPAINGMEFSFKFYSESDKDRIGVVGTEVPHPGIDGTQNVREFRYLRYYQWIYFMLFFQAVLFYIPKWFWRLWEGGTIKNLTKELGDPLLPDNELRAKFNSLTKYLLQSWTAHDAYAIKYTLCEFLALFNIIGQMFLLDRFFGGDFLSYGHKVIQFQLYEAPWLKANSTVYLRGDPMVMLFPRVSKCVFRKFGQSSALEIHDVLCIMAMNIVNEKIYLFLWFWFILLIVLTSLSLIMDILLLFSITVRTHALRAQFYFVDKRDIRILMQKGSFGDWFLLDLIGRNLDNVLFKDIVSEVARKLSDDYTSL</sequence>
<keyword evidence="9 12" id="KW-0406">Ion transport</keyword>
<organism evidence="14 15">
    <name type="scientific">Larinioides sclopetarius</name>
    <dbReference type="NCBI Taxonomy" id="280406"/>
    <lineage>
        <taxon>Eukaryota</taxon>
        <taxon>Metazoa</taxon>
        <taxon>Ecdysozoa</taxon>
        <taxon>Arthropoda</taxon>
        <taxon>Chelicerata</taxon>
        <taxon>Arachnida</taxon>
        <taxon>Araneae</taxon>
        <taxon>Araneomorphae</taxon>
        <taxon>Entelegynae</taxon>
        <taxon>Araneoidea</taxon>
        <taxon>Araneidae</taxon>
        <taxon>Larinioides</taxon>
    </lineage>
</organism>
<dbReference type="GO" id="GO:0005921">
    <property type="term" value="C:gap junction"/>
    <property type="evidence" value="ECO:0007669"/>
    <property type="project" value="UniProtKB-SubCell"/>
</dbReference>
<evidence type="ECO:0000256" key="11">
    <source>
        <dbReference type="ARBA" id="ARBA00023303"/>
    </source>
</evidence>
<comment type="subcellular location">
    <subcellularLocation>
        <location evidence="1">Cell junction</location>
        <location evidence="1">Gap junction</location>
    </subcellularLocation>
    <subcellularLocation>
        <location evidence="2 12">Cell membrane</location>
        <topology evidence="2 12">Multi-pass membrane protein</topology>
    </subcellularLocation>
</comment>
<dbReference type="EMBL" id="CAXIEN010000389">
    <property type="protein sequence ID" value="CAL1296120.1"/>
    <property type="molecule type" value="Genomic_DNA"/>
</dbReference>
<evidence type="ECO:0000256" key="7">
    <source>
        <dbReference type="ARBA" id="ARBA00022949"/>
    </source>
</evidence>
<evidence type="ECO:0000256" key="12">
    <source>
        <dbReference type="RuleBase" id="RU010713"/>
    </source>
</evidence>
<proteinExistence type="inferred from homology"/>
<keyword evidence="5 12" id="KW-0812">Transmembrane</keyword>
<dbReference type="AlphaFoldDB" id="A0AAV2BJR1"/>
<protein>
    <recommendedName>
        <fullName evidence="12">Innexin</fullName>
    </recommendedName>
</protein>
<dbReference type="InterPro" id="IPR036845">
    <property type="entry name" value="RecG_N_sf"/>
</dbReference>
<dbReference type="PRINTS" id="PR01262">
    <property type="entry name" value="INNEXIN"/>
</dbReference>
<dbReference type="SUPFAM" id="SSF69008">
    <property type="entry name" value="RecG, N-terminal domain"/>
    <property type="match status" value="1"/>
</dbReference>
<keyword evidence="6" id="KW-0303">Gap junction</keyword>
<dbReference type="GO" id="GO:0005243">
    <property type="term" value="F:gap junction channel activity"/>
    <property type="evidence" value="ECO:0007669"/>
    <property type="project" value="TreeGrafter"/>
</dbReference>
<evidence type="ECO:0000256" key="2">
    <source>
        <dbReference type="ARBA" id="ARBA00004651"/>
    </source>
</evidence>
<evidence type="ECO:0000256" key="13">
    <source>
        <dbReference type="SAM" id="MobiDB-lite"/>
    </source>
</evidence>
<evidence type="ECO:0000256" key="10">
    <source>
        <dbReference type="ARBA" id="ARBA00023136"/>
    </source>
</evidence>
<evidence type="ECO:0000256" key="6">
    <source>
        <dbReference type="ARBA" id="ARBA00022868"/>
    </source>
</evidence>
<comment type="caution">
    <text evidence="12">Lacks conserved residue(s) required for the propagation of feature annotation.</text>
</comment>
<evidence type="ECO:0000313" key="14">
    <source>
        <dbReference type="EMBL" id="CAL1296120.1"/>
    </source>
</evidence>
<dbReference type="Pfam" id="PF00876">
    <property type="entry name" value="Innexin"/>
    <property type="match status" value="1"/>
</dbReference>
<keyword evidence="3 12" id="KW-0813">Transport</keyword>
<dbReference type="PROSITE" id="PS51013">
    <property type="entry name" value="PANNEXIN"/>
    <property type="match status" value="1"/>
</dbReference>
<keyword evidence="8 12" id="KW-1133">Transmembrane helix</keyword>
<comment type="function">
    <text evidence="12">Structural component of the gap junctions.</text>
</comment>
<evidence type="ECO:0000256" key="3">
    <source>
        <dbReference type="ARBA" id="ARBA00022448"/>
    </source>
</evidence>
<feature type="region of interest" description="Disordered" evidence="13">
    <location>
        <begin position="1"/>
        <end position="25"/>
    </location>
</feature>
<dbReference type="PANTHER" id="PTHR11893">
    <property type="entry name" value="INNEXIN"/>
    <property type="match status" value="1"/>
</dbReference>
<dbReference type="InterPro" id="IPR000990">
    <property type="entry name" value="Innexin"/>
</dbReference>
<keyword evidence="15" id="KW-1185">Reference proteome</keyword>
<keyword evidence="7" id="KW-0965">Cell junction</keyword>
<comment type="similarity">
    <text evidence="12">Belongs to the pannexin family.</text>
</comment>
<feature type="compositionally biased region" description="Polar residues" evidence="13">
    <location>
        <begin position="1"/>
        <end position="12"/>
    </location>
</feature>
<feature type="transmembrane region" description="Helical" evidence="12">
    <location>
        <begin position="79"/>
        <end position="98"/>
    </location>
</feature>
<evidence type="ECO:0000256" key="5">
    <source>
        <dbReference type="ARBA" id="ARBA00022692"/>
    </source>
</evidence>
<dbReference type="GO" id="GO:0005886">
    <property type="term" value="C:plasma membrane"/>
    <property type="evidence" value="ECO:0007669"/>
    <property type="project" value="UniProtKB-SubCell"/>
</dbReference>
<comment type="caution">
    <text evidence="14">The sequence shown here is derived from an EMBL/GenBank/DDBJ whole genome shotgun (WGS) entry which is preliminary data.</text>
</comment>
<keyword evidence="4" id="KW-1003">Cell membrane</keyword>
<gene>
    <name evidence="12" type="primary">inx</name>
    <name evidence="14" type="ORF">LARSCL_LOCUS19636</name>
</gene>
<name>A0AAV2BJR1_9ARAC</name>
<feature type="transmembrane region" description="Helical" evidence="12">
    <location>
        <begin position="145"/>
        <end position="166"/>
    </location>
</feature>
<evidence type="ECO:0000313" key="15">
    <source>
        <dbReference type="Proteomes" id="UP001497382"/>
    </source>
</evidence>
<evidence type="ECO:0000256" key="1">
    <source>
        <dbReference type="ARBA" id="ARBA00004610"/>
    </source>
</evidence>
<evidence type="ECO:0000256" key="4">
    <source>
        <dbReference type="ARBA" id="ARBA00022475"/>
    </source>
</evidence>
<keyword evidence="11 12" id="KW-0407">Ion channel</keyword>
<reference evidence="14 15" key="1">
    <citation type="submission" date="2024-04" db="EMBL/GenBank/DDBJ databases">
        <authorList>
            <person name="Rising A."/>
            <person name="Reimegard J."/>
            <person name="Sonavane S."/>
            <person name="Akerstrom W."/>
            <person name="Nylinder S."/>
            <person name="Hedman E."/>
            <person name="Kallberg Y."/>
        </authorList>
    </citation>
    <scope>NUCLEOTIDE SEQUENCE [LARGE SCALE GENOMIC DNA]</scope>
</reference>
<feature type="transmembrane region" description="Helical" evidence="12">
    <location>
        <begin position="244"/>
        <end position="271"/>
    </location>
</feature>
<evidence type="ECO:0000256" key="8">
    <source>
        <dbReference type="ARBA" id="ARBA00022989"/>
    </source>
</evidence>
<evidence type="ECO:0000256" key="9">
    <source>
        <dbReference type="ARBA" id="ARBA00023065"/>
    </source>
</evidence>
<dbReference type="GO" id="GO:0034220">
    <property type="term" value="P:monoatomic ion transmembrane transport"/>
    <property type="evidence" value="ECO:0007669"/>
    <property type="project" value="UniProtKB-KW"/>
</dbReference>
<keyword evidence="10 12" id="KW-0472">Membrane</keyword>